<reference evidence="2" key="1">
    <citation type="journal article" date="2017" name="Nat. Ecol. Evol.">
        <title>Genome expansion and lineage-specific genetic innovations in the forest pathogenic fungi Armillaria.</title>
        <authorList>
            <person name="Sipos G."/>
            <person name="Prasanna A.N."/>
            <person name="Walter M.C."/>
            <person name="O'Connor E."/>
            <person name="Balint B."/>
            <person name="Krizsan K."/>
            <person name="Kiss B."/>
            <person name="Hess J."/>
            <person name="Varga T."/>
            <person name="Slot J."/>
            <person name="Riley R."/>
            <person name="Boka B."/>
            <person name="Rigling D."/>
            <person name="Barry K."/>
            <person name="Lee J."/>
            <person name="Mihaltcheva S."/>
            <person name="LaButti K."/>
            <person name="Lipzen A."/>
            <person name="Waldron R."/>
            <person name="Moloney N.M."/>
            <person name="Sperisen C."/>
            <person name="Kredics L."/>
            <person name="Vagvoelgyi C."/>
            <person name="Patrignani A."/>
            <person name="Fitzpatrick D."/>
            <person name="Nagy I."/>
            <person name="Doyle S."/>
            <person name="Anderson J.B."/>
            <person name="Grigoriev I.V."/>
            <person name="Gueldener U."/>
            <person name="Muensterkoetter M."/>
            <person name="Nagy L.G."/>
        </authorList>
    </citation>
    <scope>NUCLEOTIDE SEQUENCE [LARGE SCALE GENOMIC DNA]</scope>
    <source>
        <strain evidence="2">Ar21-2</strain>
    </source>
</reference>
<proteinExistence type="predicted"/>
<evidence type="ECO:0000313" key="2">
    <source>
        <dbReference type="Proteomes" id="UP000217790"/>
    </source>
</evidence>
<gene>
    <name evidence="1" type="ORF">ARMGADRAFT_1036304</name>
</gene>
<sequence length="215" mass="24219">MASKTSERKAPRRRVKERVVLLKADGGCAVAPRRPITNINIFIQRPPFHIFLFVNPRTSRRTNAWGSSQENDDLSHTPAAFFDGWQFTPHETKLARPGRHGTDSRQLPGTAFLDPDMRAVTYNTCIVAASMRYWVISELLIGLDPGPGWTGYLRTPVVPWHCPGNSTTDVGDWQGLASLNLDHDYQIVIPNLIWMARESKVEGKPISVKSYGFEF</sequence>
<protein>
    <submittedName>
        <fullName evidence="1">Uncharacterized protein</fullName>
    </submittedName>
</protein>
<organism evidence="1 2">
    <name type="scientific">Armillaria gallica</name>
    <name type="common">Bulbous honey fungus</name>
    <name type="synonym">Armillaria bulbosa</name>
    <dbReference type="NCBI Taxonomy" id="47427"/>
    <lineage>
        <taxon>Eukaryota</taxon>
        <taxon>Fungi</taxon>
        <taxon>Dikarya</taxon>
        <taxon>Basidiomycota</taxon>
        <taxon>Agaricomycotina</taxon>
        <taxon>Agaricomycetes</taxon>
        <taxon>Agaricomycetidae</taxon>
        <taxon>Agaricales</taxon>
        <taxon>Marasmiineae</taxon>
        <taxon>Physalacriaceae</taxon>
        <taxon>Armillaria</taxon>
    </lineage>
</organism>
<dbReference type="InParanoid" id="A0A2H3DBB0"/>
<dbReference type="Proteomes" id="UP000217790">
    <property type="component" value="Unassembled WGS sequence"/>
</dbReference>
<accession>A0A2H3DBB0</accession>
<evidence type="ECO:0000313" key="1">
    <source>
        <dbReference type="EMBL" id="PBK85553.1"/>
    </source>
</evidence>
<dbReference type="OrthoDB" id="372487at2759"/>
<dbReference type="AlphaFoldDB" id="A0A2H3DBB0"/>
<name>A0A2H3DBB0_ARMGA</name>
<dbReference type="EMBL" id="KZ293690">
    <property type="protein sequence ID" value="PBK85553.1"/>
    <property type="molecule type" value="Genomic_DNA"/>
</dbReference>
<keyword evidence="2" id="KW-1185">Reference proteome</keyword>